<evidence type="ECO:0000313" key="3">
    <source>
        <dbReference type="Proteomes" id="UP000235371"/>
    </source>
</evidence>
<dbReference type="Proteomes" id="UP000235371">
    <property type="component" value="Unassembled WGS sequence"/>
</dbReference>
<name>A0A2J6T0M8_9HELO</name>
<protein>
    <submittedName>
        <fullName evidence="2">Uncharacterized protein</fullName>
    </submittedName>
</protein>
<gene>
    <name evidence="2" type="ORF">K444DRAFT_69299</name>
</gene>
<dbReference type="InParanoid" id="A0A2J6T0M8"/>
<dbReference type="EMBL" id="KZ613848">
    <property type="protein sequence ID" value="PMD56591.1"/>
    <property type="molecule type" value="Genomic_DNA"/>
</dbReference>
<dbReference type="RefSeq" id="XP_024733495.1">
    <property type="nucleotide sequence ID" value="XM_024887833.1"/>
</dbReference>
<keyword evidence="3" id="KW-1185">Reference proteome</keyword>
<accession>A0A2J6T0M8</accession>
<feature type="region of interest" description="Disordered" evidence="1">
    <location>
        <begin position="157"/>
        <end position="177"/>
    </location>
</feature>
<evidence type="ECO:0000313" key="2">
    <source>
        <dbReference type="EMBL" id="PMD56591.1"/>
    </source>
</evidence>
<reference evidence="2 3" key="1">
    <citation type="submission" date="2016-04" db="EMBL/GenBank/DDBJ databases">
        <title>A degradative enzymes factory behind the ericoid mycorrhizal symbiosis.</title>
        <authorList>
            <consortium name="DOE Joint Genome Institute"/>
            <person name="Martino E."/>
            <person name="Morin E."/>
            <person name="Grelet G."/>
            <person name="Kuo A."/>
            <person name="Kohler A."/>
            <person name="Daghino S."/>
            <person name="Barry K."/>
            <person name="Choi C."/>
            <person name="Cichocki N."/>
            <person name="Clum A."/>
            <person name="Copeland A."/>
            <person name="Hainaut M."/>
            <person name="Haridas S."/>
            <person name="Labutti K."/>
            <person name="Lindquist E."/>
            <person name="Lipzen A."/>
            <person name="Khouja H.-R."/>
            <person name="Murat C."/>
            <person name="Ohm R."/>
            <person name="Olson A."/>
            <person name="Spatafora J."/>
            <person name="Veneault-Fourrey C."/>
            <person name="Henrissat B."/>
            <person name="Grigoriev I."/>
            <person name="Martin F."/>
            <person name="Perotto S."/>
        </authorList>
    </citation>
    <scope>NUCLEOTIDE SEQUENCE [LARGE SCALE GENOMIC DNA]</scope>
    <source>
        <strain evidence="2 3">E</strain>
    </source>
</reference>
<dbReference type="GeneID" id="36595909"/>
<evidence type="ECO:0000256" key="1">
    <source>
        <dbReference type="SAM" id="MobiDB-lite"/>
    </source>
</evidence>
<proteinExistence type="predicted"/>
<sequence>MGHSFPGGWVLPGAAVIHERVSCCDGRVLTGGCKMQLRRVSWTDGQTAHAREGGAVRDWSCIYVCTGWSIGRRKRRPKSPSSTRCTPAPLALSERQQCNTPSKFQRFSAVKIRDPHLPPSRSAPDSLRLELDAGQYARADGSKRLKSPCWHDWHPNPTLTRHPLEQLPEGSARNTTF</sequence>
<organism evidence="2 3">
    <name type="scientific">Hyaloscypha bicolor E</name>
    <dbReference type="NCBI Taxonomy" id="1095630"/>
    <lineage>
        <taxon>Eukaryota</taxon>
        <taxon>Fungi</taxon>
        <taxon>Dikarya</taxon>
        <taxon>Ascomycota</taxon>
        <taxon>Pezizomycotina</taxon>
        <taxon>Leotiomycetes</taxon>
        <taxon>Helotiales</taxon>
        <taxon>Hyaloscyphaceae</taxon>
        <taxon>Hyaloscypha</taxon>
        <taxon>Hyaloscypha bicolor</taxon>
    </lineage>
</organism>
<dbReference type="AlphaFoldDB" id="A0A2J6T0M8"/>